<organism evidence="2 3">
    <name type="scientific">Methylomagnum ishizawai</name>
    <dbReference type="NCBI Taxonomy" id="1760988"/>
    <lineage>
        <taxon>Bacteria</taxon>
        <taxon>Pseudomonadati</taxon>
        <taxon>Pseudomonadota</taxon>
        <taxon>Gammaproteobacteria</taxon>
        <taxon>Methylococcales</taxon>
        <taxon>Methylococcaceae</taxon>
        <taxon>Methylomagnum</taxon>
    </lineage>
</organism>
<reference evidence="2 3" key="1">
    <citation type="submission" date="2016-12" db="EMBL/GenBank/DDBJ databases">
        <authorList>
            <person name="Song W.-J."/>
            <person name="Kurnit D.M."/>
        </authorList>
    </citation>
    <scope>NUCLEOTIDE SEQUENCE [LARGE SCALE GENOMIC DNA]</scope>
    <source>
        <strain evidence="2 3">175</strain>
    </source>
</reference>
<dbReference type="EMBL" id="FXAM01000001">
    <property type="protein sequence ID" value="SMF93570.1"/>
    <property type="molecule type" value="Genomic_DNA"/>
</dbReference>
<dbReference type="Pfam" id="PF18480">
    <property type="entry name" value="DUF5615"/>
    <property type="match status" value="1"/>
</dbReference>
<keyword evidence="3" id="KW-1185">Reference proteome</keyword>
<dbReference type="OrthoDB" id="334367at2"/>
<proteinExistence type="predicted"/>
<feature type="domain" description="DUF5615" evidence="1">
    <location>
        <begin position="1"/>
        <end position="104"/>
    </location>
</feature>
<protein>
    <submittedName>
        <fullName evidence="2">Predicted nuclease, contains PIN domain, potential toxin-antitoxin system component</fullName>
    </submittedName>
</protein>
<evidence type="ECO:0000313" key="2">
    <source>
        <dbReference type="EMBL" id="SMF93570.1"/>
    </source>
</evidence>
<dbReference type="InterPro" id="IPR041049">
    <property type="entry name" value="DUF5615"/>
</dbReference>
<dbReference type="AlphaFoldDB" id="A0A1Y6CTQ8"/>
<name>A0A1Y6CTQ8_9GAMM</name>
<dbReference type="STRING" id="1760988.SAMN02949497_0857"/>
<dbReference type="Proteomes" id="UP000192923">
    <property type="component" value="Unassembled WGS sequence"/>
</dbReference>
<evidence type="ECO:0000259" key="1">
    <source>
        <dbReference type="Pfam" id="PF18480"/>
    </source>
</evidence>
<accession>A0A1Y6CTQ8</accession>
<dbReference type="RefSeq" id="WP_085210263.1">
    <property type="nucleotide sequence ID" value="NZ_FXAM01000001.1"/>
</dbReference>
<evidence type="ECO:0000313" key="3">
    <source>
        <dbReference type="Proteomes" id="UP000192923"/>
    </source>
</evidence>
<gene>
    <name evidence="2" type="ORF">SAMN02949497_0857</name>
</gene>
<sequence>MKLLFDENLSPRLVPRLADVFPDSAHVDRIGLGSEPDPVIWEYAKTHGYILVSKDSDFHERSLIFGAPPKVVWIRRGNCSVRQIELMLRNKHAEIERLAIDDGLTYSVIL</sequence>